<evidence type="ECO:0000256" key="6">
    <source>
        <dbReference type="ARBA" id="ARBA00022670"/>
    </source>
</evidence>
<dbReference type="PANTHER" id="PTHR14218">
    <property type="entry name" value="PROTEASE S8 TRIPEPTIDYL PEPTIDASE I CLN2"/>
    <property type="match status" value="1"/>
</dbReference>
<dbReference type="AlphaFoldDB" id="A0A364LCM8"/>
<feature type="binding site" evidence="15">
    <location>
        <position position="585"/>
    </location>
    <ligand>
        <name>Ca(2+)</name>
        <dbReference type="ChEBI" id="CHEBI:29108"/>
    </ligand>
</feature>
<feature type="chain" id="PRO_5017034096" description="tripeptidyl-peptidase II" evidence="16">
    <location>
        <begin position="17"/>
        <end position="605"/>
    </location>
</feature>
<evidence type="ECO:0000256" key="12">
    <source>
        <dbReference type="ARBA" id="ARBA00023026"/>
    </source>
</evidence>
<evidence type="ECO:0000256" key="16">
    <source>
        <dbReference type="SAM" id="SignalP"/>
    </source>
</evidence>
<dbReference type="PROSITE" id="PS51695">
    <property type="entry name" value="SEDOLISIN"/>
    <property type="match status" value="1"/>
</dbReference>
<protein>
    <recommendedName>
        <fullName evidence="4">tripeptidyl-peptidase II</fullName>
        <ecNumber evidence="4">3.4.14.10</ecNumber>
    </recommendedName>
</protein>
<feature type="binding site" evidence="15">
    <location>
        <position position="565"/>
    </location>
    <ligand>
        <name>Ca(2+)</name>
        <dbReference type="ChEBI" id="CHEBI:29108"/>
    </ligand>
</feature>
<dbReference type="EC" id="3.4.14.10" evidence="4"/>
<evidence type="ECO:0000256" key="8">
    <source>
        <dbReference type="ARBA" id="ARBA00022729"/>
    </source>
</evidence>
<accession>A0A364LCM8</accession>
<dbReference type="InterPro" id="IPR050819">
    <property type="entry name" value="Tripeptidyl-peptidase_I"/>
</dbReference>
<evidence type="ECO:0000259" key="17">
    <source>
        <dbReference type="PROSITE" id="PS51695"/>
    </source>
</evidence>
<dbReference type="PANTHER" id="PTHR14218:SF39">
    <property type="entry name" value="PEPTIDASE S53 DOMAIN-CONTAINING PROTEIN"/>
    <property type="match status" value="1"/>
</dbReference>
<evidence type="ECO:0000256" key="7">
    <source>
        <dbReference type="ARBA" id="ARBA00022723"/>
    </source>
</evidence>
<comment type="catalytic activity">
    <reaction evidence="1">
        <text>Release of an N-terminal tripeptide from a polypeptide.</text>
        <dbReference type="EC" id="3.4.14.10"/>
    </reaction>
</comment>
<evidence type="ECO:0000256" key="5">
    <source>
        <dbReference type="ARBA" id="ARBA00022525"/>
    </source>
</evidence>
<sequence>MIVPFVAILLTSSVSALSSPYHLKEFHPVPRGWKEISPAPGSHTLELQIALKQHRFGELETALYEVSDPTHARYGQHLSATDVHELVRPADETLELVESWLADYGVEPFELDWSPARDWVSVTLPVNVVESLLDTNYSVYRHEDGAYAVRTPRWSLPAHLHEHIISVQPTNSFFQVAAQKNTIRPVGQLDISEIASSFSSFDAETLKNPTVEQVCNTSLVTPLCLRTFYGTYDYVPQAIDRNRVALNNFLNETNNRSDIHIFLEQYRPDAVGFSFVNQIINNGSNQQTPDTPLQLENGQDAEGNLDAETIIGITYPTPLFAYNTGGSPPFTPSAGSPTNSNEPYGIWLKYILAQSDDKIPQVVSTSYADEEWTVPYSYATAVCQQFAQLGARGVSLLFASGDGGVGSAGYCYPGDDSSDIQFDPLFPASCPYVTAVGATKNFNPEVVAYDTSNGFASGGGYSNYFPRPSYQDSAVTAYTKGLGKEFAGLYNTSGRGYPDISAQGQRFATIWNGSLLVLDGTSASTPAASAIISLVNDALLAAGKPPLGFLNPWLYATGHAGFNDITSGSAIGCNTTGFPAKKGWDAVSGWGTPNFPKLKELALAR</sequence>
<dbReference type="SUPFAM" id="SSF52743">
    <property type="entry name" value="Subtilisin-like"/>
    <property type="match status" value="1"/>
</dbReference>
<feature type="active site" description="Charge relay system" evidence="15">
    <location>
        <position position="522"/>
    </location>
</feature>
<dbReference type="Proteomes" id="UP000249363">
    <property type="component" value="Unassembled WGS sequence"/>
</dbReference>
<comment type="caution">
    <text evidence="18">The sequence shown here is derived from an EMBL/GenBank/DDBJ whole genome shotgun (WGS) entry which is preliminary data.</text>
</comment>
<dbReference type="InterPro" id="IPR030400">
    <property type="entry name" value="Sedolisin_dom"/>
</dbReference>
<dbReference type="Pfam" id="PF09286">
    <property type="entry name" value="Pro-kuma_activ"/>
    <property type="match status" value="1"/>
</dbReference>
<evidence type="ECO:0000313" key="18">
    <source>
        <dbReference type="EMBL" id="RAO73585.1"/>
    </source>
</evidence>
<keyword evidence="10 15" id="KW-0720">Serine protease</keyword>
<keyword evidence="12" id="KW-0843">Virulence</keyword>
<comment type="subcellular location">
    <subcellularLocation>
        <location evidence="3">Secreted</location>
        <location evidence="3">Extracellular space</location>
    </subcellularLocation>
</comment>
<keyword evidence="11 15" id="KW-0106">Calcium</keyword>
<dbReference type="GeneID" id="63798811"/>
<feature type="active site" description="Charge relay system" evidence="15">
    <location>
        <position position="306"/>
    </location>
</feature>
<keyword evidence="13" id="KW-0865">Zymogen</keyword>
<dbReference type="EMBL" id="MIKG01000025">
    <property type="protein sequence ID" value="RAO73585.1"/>
    <property type="molecule type" value="Genomic_DNA"/>
</dbReference>
<dbReference type="STRING" id="1196081.A0A364LCM8"/>
<organism evidence="18 19">
    <name type="scientific">Talaromyces amestolkiae</name>
    <dbReference type="NCBI Taxonomy" id="1196081"/>
    <lineage>
        <taxon>Eukaryota</taxon>
        <taxon>Fungi</taxon>
        <taxon>Dikarya</taxon>
        <taxon>Ascomycota</taxon>
        <taxon>Pezizomycotina</taxon>
        <taxon>Eurotiomycetes</taxon>
        <taxon>Eurotiomycetidae</taxon>
        <taxon>Eurotiales</taxon>
        <taxon>Trichocomaceae</taxon>
        <taxon>Talaromyces</taxon>
        <taxon>Talaromyces sect. Talaromyces</taxon>
    </lineage>
</organism>
<keyword evidence="14" id="KW-0325">Glycoprotein</keyword>
<dbReference type="InterPro" id="IPR015366">
    <property type="entry name" value="S53_propep"/>
</dbReference>
<keyword evidence="7 15" id="KW-0479">Metal-binding</keyword>
<evidence type="ECO:0000256" key="13">
    <source>
        <dbReference type="ARBA" id="ARBA00023145"/>
    </source>
</evidence>
<feature type="binding site" evidence="15">
    <location>
        <position position="583"/>
    </location>
    <ligand>
        <name>Ca(2+)</name>
        <dbReference type="ChEBI" id="CHEBI:29108"/>
    </ligand>
</feature>
<dbReference type="OrthoDB" id="409122at2759"/>
<gene>
    <name evidence="18" type="ORF">BHQ10_009597</name>
</gene>
<feature type="signal peptide" evidence="16">
    <location>
        <begin position="1"/>
        <end position="16"/>
    </location>
</feature>
<dbReference type="FunFam" id="3.40.50.200:FF:000015">
    <property type="entry name" value="Tripeptidyl peptidase A"/>
    <property type="match status" value="1"/>
</dbReference>
<keyword evidence="9 15" id="KW-0378">Hydrolase</keyword>
<evidence type="ECO:0000256" key="10">
    <source>
        <dbReference type="ARBA" id="ARBA00022825"/>
    </source>
</evidence>
<dbReference type="GO" id="GO:0046872">
    <property type="term" value="F:metal ion binding"/>
    <property type="evidence" value="ECO:0007669"/>
    <property type="project" value="UniProtKB-UniRule"/>
</dbReference>
<dbReference type="InterPro" id="IPR023828">
    <property type="entry name" value="Peptidase_S8_Ser-AS"/>
</dbReference>
<name>A0A364LCM8_TALAM</name>
<evidence type="ECO:0000313" key="19">
    <source>
        <dbReference type="Proteomes" id="UP000249363"/>
    </source>
</evidence>
<reference evidence="18 19" key="1">
    <citation type="journal article" date="2017" name="Biotechnol. Biofuels">
        <title>Differential beta-glucosidase expression as a function of carbon source availability in Talaromyces amestolkiae: a genomic and proteomic approach.</title>
        <authorList>
            <person name="de Eugenio L.I."/>
            <person name="Mendez-Liter J.A."/>
            <person name="Nieto-Dominguez M."/>
            <person name="Alonso L."/>
            <person name="Gil-Munoz J."/>
            <person name="Barriuso J."/>
            <person name="Prieto A."/>
            <person name="Martinez M.J."/>
        </authorList>
    </citation>
    <scope>NUCLEOTIDE SEQUENCE [LARGE SCALE GENOMIC DNA]</scope>
    <source>
        <strain evidence="18 19">CIB</strain>
    </source>
</reference>
<comment type="function">
    <text evidence="2">Secreted tripeptidyl-peptidase which degrades proteins at acidic pHs and is involved in virulence.</text>
</comment>
<proteinExistence type="predicted"/>
<dbReference type="GO" id="GO:0008240">
    <property type="term" value="F:tripeptidyl-peptidase activity"/>
    <property type="evidence" value="ECO:0007669"/>
    <property type="project" value="UniProtKB-EC"/>
</dbReference>
<evidence type="ECO:0000256" key="9">
    <source>
        <dbReference type="ARBA" id="ARBA00022801"/>
    </source>
</evidence>
<keyword evidence="19" id="KW-1185">Reference proteome</keyword>
<dbReference type="GO" id="GO:0005576">
    <property type="term" value="C:extracellular region"/>
    <property type="evidence" value="ECO:0007669"/>
    <property type="project" value="UniProtKB-SubCell"/>
</dbReference>
<dbReference type="SMART" id="SM00944">
    <property type="entry name" value="Pro-kuma_activ"/>
    <property type="match status" value="1"/>
</dbReference>
<evidence type="ECO:0000256" key="14">
    <source>
        <dbReference type="ARBA" id="ARBA00023180"/>
    </source>
</evidence>
<keyword evidence="5" id="KW-0964">Secreted</keyword>
<evidence type="ECO:0000256" key="3">
    <source>
        <dbReference type="ARBA" id="ARBA00004239"/>
    </source>
</evidence>
<evidence type="ECO:0000256" key="11">
    <source>
        <dbReference type="ARBA" id="ARBA00022837"/>
    </source>
</evidence>
<dbReference type="RefSeq" id="XP_040738099.1">
    <property type="nucleotide sequence ID" value="XM_040882529.1"/>
</dbReference>
<feature type="active site" description="Charge relay system" evidence="15">
    <location>
        <position position="302"/>
    </location>
</feature>
<dbReference type="CDD" id="cd11377">
    <property type="entry name" value="Pro-peptidase_S53"/>
    <property type="match status" value="1"/>
</dbReference>
<dbReference type="SUPFAM" id="SSF54897">
    <property type="entry name" value="Protease propeptides/inhibitors"/>
    <property type="match status" value="1"/>
</dbReference>
<evidence type="ECO:0000256" key="4">
    <source>
        <dbReference type="ARBA" id="ARBA00012462"/>
    </source>
</evidence>
<feature type="domain" description="Peptidase S53" evidence="17">
    <location>
        <begin position="219"/>
        <end position="605"/>
    </location>
</feature>
<comment type="cofactor">
    <cofactor evidence="15">
        <name>Ca(2+)</name>
        <dbReference type="ChEBI" id="CHEBI:29108"/>
    </cofactor>
    <text evidence="15">Binds 1 Ca(2+) ion per subunit.</text>
</comment>
<dbReference type="Gene3D" id="3.40.50.200">
    <property type="entry name" value="Peptidase S8/S53 domain"/>
    <property type="match status" value="1"/>
</dbReference>
<feature type="binding site" evidence="15">
    <location>
        <position position="564"/>
    </location>
    <ligand>
        <name>Ca(2+)</name>
        <dbReference type="ChEBI" id="CHEBI:29108"/>
    </ligand>
</feature>
<dbReference type="PROSITE" id="PS00138">
    <property type="entry name" value="SUBTILASE_SER"/>
    <property type="match status" value="1"/>
</dbReference>
<dbReference type="CDD" id="cd04056">
    <property type="entry name" value="Peptidases_S53"/>
    <property type="match status" value="1"/>
</dbReference>
<evidence type="ECO:0000256" key="1">
    <source>
        <dbReference type="ARBA" id="ARBA00001910"/>
    </source>
</evidence>
<keyword evidence="8 16" id="KW-0732">Signal</keyword>
<dbReference type="Pfam" id="PF00082">
    <property type="entry name" value="Peptidase_S8"/>
    <property type="match status" value="1"/>
</dbReference>
<dbReference type="InterPro" id="IPR036852">
    <property type="entry name" value="Peptidase_S8/S53_dom_sf"/>
</dbReference>
<dbReference type="InterPro" id="IPR000209">
    <property type="entry name" value="Peptidase_S8/S53_dom"/>
</dbReference>
<evidence type="ECO:0000256" key="15">
    <source>
        <dbReference type="PROSITE-ProRule" id="PRU01032"/>
    </source>
</evidence>
<dbReference type="GO" id="GO:0004252">
    <property type="term" value="F:serine-type endopeptidase activity"/>
    <property type="evidence" value="ECO:0007669"/>
    <property type="project" value="UniProtKB-UniRule"/>
</dbReference>
<keyword evidence="6 15" id="KW-0645">Protease</keyword>
<evidence type="ECO:0000256" key="2">
    <source>
        <dbReference type="ARBA" id="ARBA00002451"/>
    </source>
</evidence>
<dbReference type="GO" id="GO:0006508">
    <property type="term" value="P:proteolysis"/>
    <property type="evidence" value="ECO:0007669"/>
    <property type="project" value="UniProtKB-KW"/>
</dbReference>